<sequence>MNDAGDDADDSRTPTGQLSPSTSISISSLLVYMQRRLSDFVGPESRSFQANPARREGGQGIDGESQNVNVPGTFGEGSALADSPVDTPGVSNNHLNESPSLHRAGLLQPKSYNAPSFLSNPSPAVDPHLHTLDSIRAATLELSNMPFLSSSTTGGPSGGVGSFRSFNMVPETTPTIEDVTGPAASGFIFPQSATPRSSSISDLGLEMEPDQTSLVSHSLASSFLRDLPSSAASTSESGSGLDSSIATLPPAPPSDVSDHQPREQQPRTTSEKRKPSGIALLRPSSASRSSSLSSTRSAGGEASKAVSEQNTPTQINVIPADPTPTATPMGTPRAQSQQPLPTSNRVHWRSPTSLARPLGPSPTQSYSTTQHGVDESTPLLQSQQHRVLRDSERVGSCTPRSPESPGTTPLSLSKHGHLNGHSHRHEGGILGDEEDGWGPRTFFEGMGSKTNLHLGKPRLHVDMMELRAKVKAEVGRAPEHARTAVKAIPAVLLGCLLNILDGVSYGMIIFPATGVFADLGPMGVSMFFVTAVVSQLVYTFGGSSFAGANGSMMIEVVPFFHILATSIANEIGEDQPLAIIATTLAAYSLSSILTVSHRIARPLIFPPRRTEARRGCGFLPTSYFGWVRTVTVNLDGGDTLYGHVPWPAALSILLTLVLFLLRRCIGGVGAFLIETGLTVSMRISDEDFTMSWETFQFMFLNGHNLLLWTLPLGLAILLRVITHKFHHQLIFPAYFIIIPVVFYVVVFAAGLDLGHLRRTGWIFDMGASAQEPWYKFYRYFDFGLIRYSALWSTLPTQFALLFFNILHPPLNVPALAVSLNDDVDTNKELVGHGYSNLLAGLVGTVPNYLVYVNTLLFYRVGGDNRISGFLLAVATSILLVIGTAPIAFIPIMVVGSLIFVLGIDLVKEALWDNRRRVSWSEYITIISIMVCMTAWDFVIGVLFGIIVCCFFFVVQNSQLRSVRAMYTGDLAMSAVRRPSLQRAYIREVSKQTTILRLQGFLFFGTITYVEETIRSLLEGPYWDQHLLQFLVLDLSLVAGIDMSSAEAFVRIQRLLAAKRVTLVLCGFTADSPIGNALQSVDVLGTSEVELFSTFNDAMEWTENAYLRAWFRSQKIETSPHSLAVPGRQDADIEYSHLVGSFVRSPRRSHLRDVGDRTIATEVFSEPHPDIDHEPLNAVAKAFSSYGNVDPVLFQPISKYLERISIPAGHVLWRQGDHSTGLYVIESGVLRASYQFANSQQRFEESMVAGTVAGEMSALADSPRNATVVAEQPSVLWKFSNENIQRLQVEEPELARVFIQLVLKAANMDYDILLSAIASKQ</sequence>
<feature type="region of interest" description="Disordered" evidence="5">
    <location>
        <begin position="1"/>
        <end position="24"/>
    </location>
</feature>
<feature type="compositionally biased region" description="Polar residues" evidence="5">
    <location>
        <begin position="361"/>
        <end position="371"/>
    </location>
</feature>
<feature type="compositionally biased region" description="Low complexity" evidence="5">
    <location>
        <begin position="229"/>
        <end position="244"/>
    </location>
</feature>
<comment type="caution">
    <text evidence="9">The sequence shown here is derived from an EMBL/GenBank/DDBJ whole genome shotgun (WGS) entry which is preliminary data.</text>
</comment>
<evidence type="ECO:0000313" key="10">
    <source>
        <dbReference type="Proteomes" id="UP000283269"/>
    </source>
</evidence>
<feature type="transmembrane region" description="Helical" evidence="6">
    <location>
        <begin position="837"/>
        <end position="858"/>
    </location>
</feature>
<feature type="compositionally biased region" description="Polar residues" evidence="5">
    <location>
        <begin position="89"/>
        <end position="99"/>
    </location>
</feature>
<dbReference type="InterPro" id="IPR002645">
    <property type="entry name" value="STAS_dom"/>
</dbReference>
<feature type="transmembrane region" description="Helical" evidence="6">
    <location>
        <begin position="616"/>
        <end position="634"/>
    </location>
</feature>
<feature type="compositionally biased region" description="Polar residues" evidence="5">
    <location>
        <begin position="191"/>
        <end position="201"/>
    </location>
</feature>
<evidence type="ECO:0000256" key="5">
    <source>
        <dbReference type="SAM" id="MobiDB-lite"/>
    </source>
</evidence>
<evidence type="ECO:0000256" key="3">
    <source>
        <dbReference type="ARBA" id="ARBA00022989"/>
    </source>
</evidence>
<dbReference type="InParanoid" id="A0A409X4Y0"/>
<dbReference type="CDD" id="cd07042">
    <property type="entry name" value="STAS_SulP_like_sulfate_transporter"/>
    <property type="match status" value="1"/>
</dbReference>
<feature type="compositionally biased region" description="Polar residues" evidence="5">
    <location>
        <begin position="306"/>
        <end position="316"/>
    </location>
</feature>
<dbReference type="CDD" id="cd00038">
    <property type="entry name" value="CAP_ED"/>
    <property type="match status" value="1"/>
</dbReference>
<feature type="compositionally biased region" description="Polar residues" evidence="5">
    <location>
        <begin position="398"/>
        <end position="411"/>
    </location>
</feature>
<dbReference type="PANTHER" id="PTHR43310:SF4">
    <property type="entry name" value="AFR304WP"/>
    <property type="match status" value="1"/>
</dbReference>
<dbReference type="InterPro" id="IPR000595">
    <property type="entry name" value="cNMP-bd_dom"/>
</dbReference>
<evidence type="ECO:0000256" key="1">
    <source>
        <dbReference type="ARBA" id="ARBA00004141"/>
    </source>
</evidence>
<dbReference type="FunCoup" id="A0A409X4Y0">
    <property type="interactions" value="9"/>
</dbReference>
<dbReference type="STRING" id="93625.A0A409X4Y0"/>
<feature type="transmembrane region" description="Helical" evidence="6">
    <location>
        <begin position="522"/>
        <end position="540"/>
    </location>
</feature>
<protein>
    <recommendedName>
        <fullName evidence="11">STAS domain-containing protein</fullName>
    </recommendedName>
</protein>
<dbReference type="Proteomes" id="UP000283269">
    <property type="component" value="Unassembled WGS sequence"/>
</dbReference>
<dbReference type="PROSITE" id="PS50042">
    <property type="entry name" value="CNMP_BINDING_3"/>
    <property type="match status" value="1"/>
</dbReference>
<evidence type="ECO:0000256" key="6">
    <source>
        <dbReference type="SAM" id="Phobius"/>
    </source>
</evidence>
<feature type="compositionally biased region" description="Low complexity" evidence="5">
    <location>
        <begin position="279"/>
        <end position="298"/>
    </location>
</feature>
<dbReference type="PROSITE" id="PS50801">
    <property type="entry name" value="STAS"/>
    <property type="match status" value="1"/>
</dbReference>
<dbReference type="PANTHER" id="PTHR43310">
    <property type="entry name" value="SULFATE TRANSPORTER YBAR-RELATED"/>
    <property type="match status" value="1"/>
</dbReference>
<feature type="region of interest" description="Disordered" evidence="5">
    <location>
        <begin position="229"/>
        <end position="432"/>
    </location>
</feature>
<keyword evidence="4 6" id="KW-0472">Membrane</keyword>
<dbReference type="Gene3D" id="2.60.120.10">
    <property type="entry name" value="Jelly Rolls"/>
    <property type="match status" value="1"/>
</dbReference>
<evidence type="ECO:0000256" key="2">
    <source>
        <dbReference type="ARBA" id="ARBA00022692"/>
    </source>
</evidence>
<gene>
    <name evidence="9" type="ORF">CVT25_002842</name>
</gene>
<keyword evidence="3 6" id="KW-1133">Transmembrane helix</keyword>
<feature type="transmembrane region" description="Helical" evidence="6">
    <location>
        <begin position="923"/>
        <end position="954"/>
    </location>
</feature>
<evidence type="ECO:0000259" key="7">
    <source>
        <dbReference type="PROSITE" id="PS50042"/>
    </source>
</evidence>
<reference evidence="9 10" key="1">
    <citation type="journal article" date="2018" name="Evol. Lett.">
        <title>Horizontal gene cluster transfer increased hallucinogenic mushroom diversity.</title>
        <authorList>
            <person name="Reynolds H.T."/>
            <person name="Vijayakumar V."/>
            <person name="Gluck-Thaler E."/>
            <person name="Korotkin H.B."/>
            <person name="Matheny P.B."/>
            <person name="Slot J.C."/>
        </authorList>
    </citation>
    <scope>NUCLEOTIDE SEQUENCE [LARGE SCALE GENOMIC DNA]</scope>
    <source>
        <strain evidence="9 10">2631</strain>
    </source>
</reference>
<dbReference type="InterPro" id="IPR018490">
    <property type="entry name" value="cNMP-bd_dom_sf"/>
</dbReference>
<feature type="compositionally biased region" description="Basic residues" evidence="5">
    <location>
        <begin position="414"/>
        <end position="424"/>
    </location>
</feature>
<dbReference type="InterPro" id="IPR011547">
    <property type="entry name" value="SLC26A/SulP_dom"/>
</dbReference>
<feature type="transmembrane region" description="Helical" evidence="6">
    <location>
        <begin position="640"/>
        <end position="661"/>
    </location>
</feature>
<feature type="transmembrane region" description="Helical" evidence="6">
    <location>
        <begin position="490"/>
        <end position="510"/>
    </location>
</feature>
<dbReference type="InterPro" id="IPR014710">
    <property type="entry name" value="RmlC-like_jellyroll"/>
</dbReference>
<dbReference type="Pfam" id="PF01740">
    <property type="entry name" value="STAS"/>
    <property type="match status" value="1"/>
</dbReference>
<feature type="transmembrane region" description="Helical" evidence="6">
    <location>
        <begin position="870"/>
        <end position="903"/>
    </location>
</feature>
<proteinExistence type="predicted"/>
<dbReference type="Gene3D" id="3.30.750.24">
    <property type="entry name" value="STAS domain"/>
    <property type="match status" value="1"/>
</dbReference>
<dbReference type="SUPFAM" id="SSF51206">
    <property type="entry name" value="cAMP-binding domain-like"/>
    <property type="match status" value="1"/>
</dbReference>
<evidence type="ECO:0008006" key="11">
    <source>
        <dbReference type="Google" id="ProtNLM"/>
    </source>
</evidence>
<feature type="domain" description="STAS" evidence="8">
    <location>
        <begin position="994"/>
        <end position="1101"/>
    </location>
</feature>
<feature type="transmembrane region" description="Helical" evidence="6">
    <location>
        <begin position="577"/>
        <end position="595"/>
    </location>
</feature>
<dbReference type="InterPro" id="IPR052706">
    <property type="entry name" value="Membrane-Transporter-like"/>
</dbReference>
<dbReference type="Pfam" id="PF00027">
    <property type="entry name" value="cNMP_binding"/>
    <property type="match status" value="1"/>
</dbReference>
<dbReference type="Pfam" id="PF00916">
    <property type="entry name" value="Sulfate_transp"/>
    <property type="match status" value="1"/>
</dbReference>
<feature type="transmembrane region" description="Helical" evidence="6">
    <location>
        <begin position="729"/>
        <end position="751"/>
    </location>
</feature>
<dbReference type="EMBL" id="NHYD01002635">
    <property type="protein sequence ID" value="PPQ85780.1"/>
    <property type="molecule type" value="Genomic_DNA"/>
</dbReference>
<feature type="region of interest" description="Disordered" evidence="5">
    <location>
        <begin position="42"/>
        <end position="100"/>
    </location>
</feature>
<organism evidence="9 10">
    <name type="scientific">Psilocybe cyanescens</name>
    <dbReference type="NCBI Taxonomy" id="93625"/>
    <lineage>
        <taxon>Eukaryota</taxon>
        <taxon>Fungi</taxon>
        <taxon>Dikarya</taxon>
        <taxon>Basidiomycota</taxon>
        <taxon>Agaricomycotina</taxon>
        <taxon>Agaricomycetes</taxon>
        <taxon>Agaricomycetidae</taxon>
        <taxon>Agaricales</taxon>
        <taxon>Agaricineae</taxon>
        <taxon>Strophariaceae</taxon>
        <taxon>Psilocybe</taxon>
    </lineage>
</organism>
<feature type="compositionally biased region" description="Polar residues" evidence="5">
    <location>
        <begin position="324"/>
        <end position="353"/>
    </location>
</feature>
<feature type="transmembrane region" description="Helical" evidence="6">
    <location>
        <begin position="705"/>
        <end position="723"/>
    </location>
</feature>
<dbReference type="InterPro" id="IPR036513">
    <property type="entry name" value="STAS_dom_sf"/>
</dbReference>
<feature type="transmembrane region" description="Helical" evidence="6">
    <location>
        <begin position="784"/>
        <end position="806"/>
    </location>
</feature>
<keyword evidence="10" id="KW-1185">Reference proteome</keyword>
<feature type="domain" description="Cyclic nucleotide-binding" evidence="7">
    <location>
        <begin position="1184"/>
        <end position="1304"/>
    </location>
</feature>
<keyword evidence="2 6" id="KW-0812">Transmembrane</keyword>
<accession>A0A409X4Y0</accession>
<feature type="region of interest" description="Disordered" evidence="5">
    <location>
        <begin position="173"/>
        <end position="203"/>
    </location>
</feature>
<feature type="compositionally biased region" description="Basic and acidic residues" evidence="5">
    <location>
        <begin position="256"/>
        <end position="274"/>
    </location>
</feature>
<dbReference type="OrthoDB" id="409725at2759"/>
<evidence type="ECO:0000259" key="8">
    <source>
        <dbReference type="PROSITE" id="PS50801"/>
    </source>
</evidence>
<evidence type="ECO:0000313" key="9">
    <source>
        <dbReference type="EMBL" id="PPQ85780.1"/>
    </source>
</evidence>
<evidence type="ECO:0000256" key="4">
    <source>
        <dbReference type="ARBA" id="ARBA00023136"/>
    </source>
</evidence>
<dbReference type="SUPFAM" id="SSF52091">
    <property type="entry name" value="SpoIIaa-like"/>
    <property type="match status" value="1"/>
</dbReference>
<comment type="subcellular location">
    <subcellularLocation>
        <location evidence="1">Membrane</location>
        <topology evidence="1">Multi-pass membrane protein</topology>
    </subcellularLocation>
</comment>
<name>A0A409X4Y0_PSICY</name>
<dbReference type="SMART" id="SM00100">
    <property type="entry name" value="cNMP"/>
    <property type="match status" value="1"/>
</dbReference>
<dbReference type="GO" id="GO:0016020">
    <property type="term" value="C:membrane"/>
    <property type="evidence" value="ECO:0007669"/>
    <property type="project" value="UniProtKB-SubCell"/>
</dbReference>
<feature type="transmembrane region" description="Helical" evidence="6">
    <location>
        <begin position="552"/>
        <end position="571"/>
    </location>
</feature>